<dbReference type="GO" id="GO:0047617">
    <property type="term" value="F:fatty acyl-CoA hydrolase activity"/>
    <property type="evidence" value="ECO:0007669"/>
    <property type="project" value="TreeGrafter"/>
</dbReference>
<dbReference type="Pfam" id="PF13279">
    <property type="entry name" value="4HBT_2"/>
    <property type="match status" value="1"/>
</dbReference>
<dbReference type="AlphaFoldDB" id="A0A2V3ZJN9"/>
<dbReference type="InterPro" id="IPR008272">
    <property type="entry name" value="HB-CoA_thioesterase_AS"/>
</dbReference>
<comment type="similarity">
    <text evidence="1">Belongs to the 4-hydroxybenzoyl-CoA thioesterase family.</text>
</comment>
<dbReference type="PANTHER" id="PTHR31793:SF37">
    <property type="entry name" value="ACYL-COA THIOESTER HYDROLASE YBGC"/>
    <property type="match status" value="1"/>
</dbReference>
<evidence type="ECO:0000313" key="3">
    <source>
        <dbReference type="EMBL" id="PXX90779.1"/>
    </source>
</evidence>
<organism evidence="3 4">
    <name type="scientific">Marinobacter vulgaris</name>
    <dbReference type="NCBI Taxonomy" id="1928331"/>
    <lineage>
        <taxon>Bacteria</taxon>
        <taxon>Pseudomonadati</taxon>
        <taxon>Pseudomonadota</taxon>
        <taxon>Gammaproteobacteria</taxon>
        <taxon>Pseudomonadales</taxon>
        <taxon>Marinobacteraceae</taxon>
        <taxon>Marinobacter</taxon>
    </lineage>
</organism>
<dbReference type="Gene3D" id="3.10.129.10">
    <property type="entry name" value="Hotdog Thioesterase"/>
    <property type="match status" value="1"/>
</dbReference>
<dbReference type="NCBIfam" id="TIGR00051">
    <property type="entry name" value="YbgC/FadM family acyl-CoA thioesterase"/>
    <property type="match status" value="1"/>
</dbReference>
<keyword evidence="4" id="KW-1185">Reference proteome</keyword>
<protein>
    <submittedName>
        <fullName evidence="3">4-hydroxybenzoyl-CoA thioesterase</fullName>
    </submittedName>
</protein>
<dbReference type="FunFam" id="3.10.129.10:FF:000004">
    <property type="entry name" value="Tol-pal system-associated acyl-CoA thioesterase"/>
    <property type="match status" value="1"/>
</dbReference>
<dbReference type="SUPFAM" id="SSF54637">
    <property type="entry name" value="Thioesterase/thiol ester dehydrase-isomerase"/>
    <property type="match status" value="1"/>
</dbReference>
<sequence>MLTSTLAWCRLHRKGRICLTERYEPSLGLSIRVYIEDTDAGGIVYHATYLNYMERARTEWVRSRGVGLRAGLADNVSYVVQRLSIHYGVPARLDDELRVTAEPVTYGRVWMDFRQQVIRLHDEAVLASADVRVACVALDSGRPRRLPENMLALLESDRKTNSHVK</sequence>
<proteinExistence type="inferred from homology"/>
<dbReference type="PROSITE" id="PS01328">
    <property type="entry name" value="4HBCOA_THIOESTERASE"/>
    <property type="match status" value="1"/>
</dbReference>
<dbReference type="EMBL" id="QFWX01000004">
    <property type="protein sequence ID" value="PXX90779.1"/>
    <property type="molecule type" value="Genomic_DNA"/>
</dbReference>
<keyword evidence="2" id="KW-0378">Hydrolase</keyword>
<comment type="caution">
    <text evidence="3">The sequence shown here is derived from an EMBL/GenBank/DDBJ whole genome shotgun (WGS) entry which is preliminary data.</text>
</comment>
<reference evidence="3 4" key="2">
    <citation type="submission" date="2018-06" db="EMBL/GenBank/DDBJ databases">
        <title>Marinobactersediminissp. nov, a moderately halophilic bacterium isolated from marine solar saltern.</title>
        <authorList>
            <person name="Zhang Y."/>
        </authorList>
    </citation>
    <scope>NUCLEOTIDE SEQUENCE [LARGE SCALE GENOMIC DNA]</scope>
    <source>
        <strain evidence="3 4">F01</strain>
    </source>
</reference>
<dbReference type="OrthoDB" id="9808429at2"/>
<evidence type="ECO:0000256" key="2">
    <source>
        <dbReference type="ARBA" id="ARBA00022801"/>
    </source>
</evidence>
<gene>
    <name evidence="3" type="ORF">DIT71_09580</name>
</gene>
<dbReference type="CDD" id="cd00586">
    <property type="entry name" value="4HBT"/>
    <property type="match status" value="1"/>
</dbReference>
<dbReference type="Proteomes" id="UP000253987">
    <property type="component" value="Unassembled WGS sequence"/>
</dbReference>
<reference evidence="4" key="1">
    <citation type="submission" date="2018-05" db="EMBL/GenBank/DDBJ databases">
        <authorList>
            <person name="Lu D."/>
        </authorList>
    </citation>
    <scope>NUCLEOTIDE SEQUENCE [LARGE SCALE GENOMIC DNA]</scope>
    <source>
        <strain evidence="4">F01</strain>
    </source>
</reference>
<dbReference type="InterPro" id="IPR006684">
    <property type="entry name" value="YbgC/YbaW"/>
</dbReference>
<evidence type="ECO:0000256" key="1">
    <source>
        <dbReference type="ARBA" id="ARBA00005953"/>
    </source>
</evidence>
<dbReference type="InterPro" id="IPR029069">
    <property type="entry name" value="HotDog_dom_sf"/>
</dbReference>
<accession>A0A2V3ZJN9</accession>
<evidence type="ECO:0000313" key="4">
    <source>
        <dbReference type="Proteomes" id="UP000253987"/>
    </source>
</evidence>
<dbReference type="InterPro" id="IPR050563">
    <property type="entry name" value="4-hydroxybenzoyl-CoA_TE"/>
</dbReference>
<dbReference type="PANTHER" id="PTHR31793">
    <property type="entry name" value="4-HYDROXYBENZOYL-COA THIOESTERASE FAMILY MEMBER"/>
    <property type="match status" value="1"/>
</dbReference>
<name>A0A2V3ZJN9_9GAMM</name>